<protein>
    <recommendedName>
        <fullName evidence="8">Pectinesterase inhibitor domain-containing protein</fullName>
    </recommendedName>
</protein>
<dbReference type="SUPFAM" id="SSF101148">
    <property type="entry name" value="Plant invertase/pectin methylesterase inhibitor"/>
    <property type="match status" value="1"/>
</dbReference>
<organism evidence="9 10">
    <name type="scientific">Carpinus fangiana</name>
    <dbReference type="NCBI Taxonomy" id="176857"/>
    <lineage>
        <taxon>Eukaryota</taxon>
        <taxon>Viridiplantae</taxon>
        <taxon>Streptophyta</taxon>
        <taxon>Embryophyta</taxon>
        <taxon>Tracheophyta</taxon>
        <taxon>Spermatophyta</taxon>
        <taxon>Magnoliopsida</taxon>
        <taxon>eudicotyledons</taxon>
        <taxon>Gunneridae</taxon>
        <taxon>Pentapetalae</taxon>
        <taxon>rosids</taxon>
        <taxon>fabids</taxon>
        <taxon>Fagales</taxon>
        <taxon>Betulaceae</taxon>
        <taxon>Carpinus</taxon>
    </lineage>
</organism>
<sequence length="206" mass="22171">METYYTMRNPISCHLLSILVAFLSLSNLHATLAATTSASSTKNYTSYITSACSSTTYPKVCYNSLIPYASKIKANPQRLCNTALSVALKAASNALSTISAVSKQKGLTQSEAGIVKDCIENIGDSIDELKQSLNEMVNLGKSDVKLQIDDIKTWVSAAITDEGTCTDGFAERKVSAMVESKIRNSILNVAMPTSNALSIINTLYSY</sequence>
<gene>
    <name evidence="9" type="ORF">FH972_008211</name>
</gene>
<reference evidence="9 10" key="1">
    <citation type="submission" date="2019-06" db="EMBL/GenBank/DDBJ databases">
        <title>A chromosomal-level reference genome of Carpinus fangiana (Coryloideae, Betulaceae).</title>
        <authorList>
            <person name="Yang X."/>
            <person name="Wang Z."/>
            <person name="Zhang L."/>
            <person name="Hao G."/>
            <person name="Liu J."/>
            <person name="Yang Y."/>
        </authorList>
    </citation>
    <scope>NUCLEOTIDE SEQUENCE [LARGE SCALE GENOMIC DNA]</scope>
    <source>
        <strain evidence="9">Cfa_2016G</strain>
        <tissue evidence="9">Leaf</tissue>
    </source>
</reference>
<keyword evidence="10" id="KW-1185">Reference proteome</keyword>
<dbReference type="InterPro" id="IPR051955">
    <property type="entry name" value="PME_Inhibitor"/>
</dbReference>
<evidence type="ECO:0000256" key="6">
    <source>
        <dbReference type="ARBA" id="ARBA00038471"/>
    </source>
</evidence>
<dbReference type="SMART" id="SM00856">
    <property type="entry name" value="PMEI"/>
    <property type="match status" value="1"/>
</dbReference>
<dbReference type="EMBL" id="CM017323">
    <property type="protein sequence ID" value="KAE8022409.1"/>
    <property type="molecule type" value="Genomic_DNA"/>
</dbReference>
<dbReference type="PANTHER" id="PTHR31080">
    <property type="entry name" value="PECTINESTERASE INHIBITOR-LIKE"/>
    <property type="match status" value="1"/>
</dbReference>
<evidence type="ECO:0000259" key="8">
    <source>
        <dbReference type="SMART" id="SM00856"/>
    </source>
</evidence>
<dbReference type="PANTHER" id="PTHR31080:SF15">
    <property type="entry name" value="INVERTASE"/>
    <property type="match status" value="1"/>
</dbReference>
<feature type="chain" id="PRO_5024351365" description="Pectinesterase inhibitor domain-containing protein" evidence="7">
    <location>
        <begin position="34"/>
        <end position="206"/>
    </location>
</feature>
<evidence type="ECO:0000256" key="4">
    <source>
        <dbReference type="ARBA" id="ARBA00022729"/>
    </source>
</evidence>
<dbReference type="Pfam" id="PF04043">
    <property type="entry name" value="PMEI"/>
    <property type="match status" value="1"/>
</dbReference>
<keyword evidence="4 7" id="KW-0732">Signal</keyword>
<evidence type="ECO:0000256" key="3">
    <source>
        <dbReference type="ARBA" id="ARBA00022525"/>
    </source>
</evidence>
<evidence type="ECO:0000256" key="1">
    <source>
        <dbReference type="ARBA" id="ARBA00004271"/>
    </source>
</evidence>
<evidence type="ECO:0000256" key="2">
    <source>
        <dbReference type="ARBA" id="ARBA00022523"/>
    </source>
</evidence>
<dbReference type="NCBIfam" id="TIGR01614">
    <property type="entry name" value="PME_inhib"/>
    <property type="match status" value="1"/>
</dbReference>
<dbReference type="FunFam" id="1.20.140.40:FF:000006">
    <property type="entry name" value="Pectinesterase inhibitor 3"/>
    <property type="match status" value="1"/>
</dbReference>
<feature type="signal peptide" evidence="7">
    <location>
        <begin position="1"/>
        <end position="33"/>
    </location>
</feature>
<dbReference type="GO" id="GO:0048046">
    <property type="term" value="C:apoplast"/>
    <property type="evidence" value="ECO:0007669"/>
    <property type="project" value="UniProtKB-SubCell"/>
</dbReference>
<dbReference type="CDD" id="cd15798">
    <property type="entry name" value="PMEI-like_3"/>
    <property type="match status" value="1"/>
</dbReference>
<dbReference type="GO" id="GO:0004857">
    <property type="term" value="F:enzyme inhibitor activity"/>
    <property type="evidence" value="ECO:0007669"/>
    <property type="project" value="InterPro"/>
</dbReference>
<dbReference type="Gene3D" id="1.20.140.40">
    <property type="entry name" value="Invertase/pectin methylesterase inhibitor family protein"/>
    <property type="match status" value="1"/>
</dbReference>
<dbReference type="Proteomes" id="UP000327013">
    <property type="component" value="Chromosome 3"/>
</dbReference>
<dbReference type="OrthoDB" id="1430376at2759"/>
<keyword evidence="2" id="KW-0052">Apoplast</keyword>
<evidence type="ECO:0000313" key="10">
    <source>
        <dbReference type="Proteomes" id="UP000327013"/>
    </source>
</evidence>
<dbReference type="InterPro" id="IPR006501">
    <property type="entry name" value="Pectinesterase_inhib_dom"/>
</dbReference>
<keyword evidence="5" id="KW-1015">Disulfide bond</keyword>
<accession>A0A5N6QY01</accession>
<name>A0A5N6QY01_9ROSI</name>
<dbReference type="AlphaFoldDB" id="A0A5N6QY01"/>
<comment type="similarity">
    <text evidence="6">Belongs to the PMEI family.</text>
</comment>
<comment type="subcellular location">
    <subcellularLocation>
        <location evidence="1">Secreted</location>
        <location evidence="1">Extracellular space</location>
        <location evidence="1">Apoplast</location>
    </subcellularLocation>
</comment>
<feature type="domain" description="Pectinesterase inhibitor" evidence="8">
    <location>
        <begin position="43"/>
        <end position="199"/>
    </location>
</feature>
<dbReference type="InterPro" id="IPR035513">
    <property type="entry name" value="Invertase/methylesterase_inhib"/>
</dbReference>
<keyword evidence="3" id="KW-0964">Secreted</keyword>
<evidence type="ECO:0000256" key="5">
    <source>
        <dbReference type="ARBA" id="ARBA00023157"/>
    </source>
</evidence>
<evidence type="ECO:0000313" key="9">
    <source>
        <dbReference type="EMBL" id="KAE8022409.1"/>
    </source>
</evidence>
<evidence type="ECO:0000256" key="7">
    <source>
        <dbReference type="SAM" id="SignalP"/>
    </source>
</evidence>
<proteinExistence type="inferred from homology"/>